<dbReference type="Pfam" id="PF00669">
    <property type="entry name" value="Flagellin_N"/>
    <property type="match status" value="1"/>
</dbReference>
<comment type="function">
    <text evidence="4">Flagellin is the subunit protein which polymerizes to form the filaments of bacterial flagella.</text>
</comment>
<keyword evidence="7" id="KW-0966">Cell projection</keyword>
<feature type="domain" description="Flagellin N-terminal" evidence="5">
    <location>
        <begin position="3"/>
        <end position="140"/>
    </location>
</feature>
<evidence type="ECO:0000313" key="8">
    <source>
        <dbReference type="Proteomes" id="UP000186030"/>
    </source>
</evidence>
<dbReference type="InterPro" id="IPR001492">
    <property type="entry name" value="Flagellin"/>
</dbReference>
<feature type="domain" description="Flagellin C-terminal" evidence="6">
    <location>
        <begin position="300"/>
        <end position="351"/>
    </location>
</feature>
<dbReference type="Gene3D" id="1.20.1330.10">
    <property type="entry name" value="f41 fragment of flagellin, N-terminal domain"/>
    <property type="match status" value="1"/>
</dbReference>
<evidence type="ECO:0000256" key="4">
    <source>
        <dbReference type="RuleBase" id="RU362073"/>
    </source>
</evidence>
<accession>A0A1Q5T774</accession>
<gene>
    <name evidence="7" type="ORF">BRO54_0683</name>
</gene>
<dbReference type="AlphaFoldDB" id="A0A1Q5T774"/>
<keyword evidence="3 4" id="KW-0975">Bacterial flagellum</keyword>
<keyword evidence="4" id="KW-0964">Secreted</keyword>
<evidence type="ECO:0000256" key="2">
    <source>
        <dbReference type="ARBA" id="ARBA00020110"/>
    </source>
</evidence>
<dbReference type="Proteomes" id="UP000186030">
    <property type="component" value="Unassembled WGS sequence"/>
</dbReference>
<keyword evidence="7" id="KW-0969">Cilium</keyword>
<dbReference type="PANTHER" id="PTHR42792:SF2">
    <property type="entry name" value="FLAGELLIN"/>
    <property type="match status" value="1"/>
</dbReference>
<comment type="similarity">
    <text evidence="1 4">Belongs to the bacterial flagellin family.</text>
</comment>
<dbReference type="PRINTS" id="PR00207">
    <property type="entry name" value="FLAGELLIN"/>
</dbReference>
<organism evidence="7 8">
    <name type="scientific">Geobacillus proteiniphilus</name>
    <dbReference type="NCBI Taxonomy" id="860353"/>
    <lineage>
        <taxon>Bacteria</taxon>
        <taxon>Bacillati</taxon>
        <taxon>Bacillota</taxon>
        <taxon>Bacilli</taxon>
        <taxon>Bacillales</taxon>
        <taxon>Anoxybacillaceae</taxon>
        <taxon>Geobacillus</taxon>
    </lineage>
</organism>
<proteinExistence type="inferred from homology"/>
<dbReference type="SUPFAM" id="SSF64518">
    <property type="entry name" value="Phase 1 flagellin"/>
    <property type="match status" value="1"/>
</dbReference>
<reference evidence="8" key="2">
    <citation type="submission" date="2017-01" db="EMBL/GenBank/DDBJ databases">
        <title>Genome sequencing and annotation of Geobacillus sp. 1017, a Hydrocarbon-Oxidizing Thermophilic Bacterium Isolated from a Heavy Oil Reservoir (China).</title>
        <authorList>
            <person name="Kadnikov V.V."/>
            <person name="Mardanov A.V."/>
            <person name="Poltaraus A.B."/>
            <person name="Sokolova D.S."/>
            <person name="Semenova E.M."/>
            <person name="Ravin N.V."/>
            <person name="Tourova T.P."/>
            <person name="Nazina T.N."/>
        </authorList>
    </citation>
    <scope>NUCLEOTIDE SEQUENCE [LARGE SCALE GENOMIC DNA]</scope>
    <source>
        <strain evidence="8">1017</strain>
    </source>
</reference>
<dbReference type="InterPro" id="IPR001029">
    <property type="entry name" value="Flagellin_N"/>
</dbReference>
<dbReference type="InterPro" id="IPR046358">
    <property type="entry name" value="Flagellin_C"/>
</dbReference>
<sequence>MRINHNIAALNTYRQLTIGQSAAAKNMEKLSSGLRINRAGDDAAGLAISEKMRGQIRGLEQASRNAQDSISLIQTAEGALNETHSILQRMRELAVQAANDTNTATDRNEIQKEINQLVDEIDRIANTTEFNTQKLLDGSKVGLSAAVNGTVTLQNNSSISGLTANVSDATLLNKTGTITITRTTNANNDATDFQISDPLGLGGISLSDTQTLTGFGDNISFSQDLLNMRVGESITISVTKYEAAQTDTSKAISTQIGANSGQTMSIGINSMKAVDLGVRNGTTLAAIDVTTAGKANAAITQINNAIEKVSAERAKLGAFQNRLEHTINNLGTSAENLTAAESRIRDVDYALAA</sequence>
<dbReference type="Gene3D" id="3.30.70.2120">
    <property type="match status" value="1"/>
</dbReference>
<dbReference type="Pfam" id="PF00700">
    <property type="entry name" value="Flagellin_C"/>
    <property type="match status" value="1"/>
</dbReference>
<dbReference type="GO" id="GO:0005576">
    <property type="term" value="C:extracellular region"/>
    <property type="evidence" value="ECO:0007669"/>
    <property type="project" value="UniProtKB-SubCell"/>
</dbReference>
<dbReference type="GO" id="GO:0005198">
    <property type="term" value="F:structural molecule activity"/>
    <property type="evidence" value="ECO:0007669"/>
    <property type="project" value="UniProtKB-UniRule"/>
</dbReference>
<evidence type="ECO:0000259" key="6">
    <source>
        <dbReference type="Pfam" id="PF00700"/>
    </source>
</evidence>
<reference evidence="7 8" key="1">
    <citation type="submission" date="2016-11" db="EMBL/GenBank/DDBJ databases">
        <authorList>
            <person name="Kadnikov V."/>
            <person name="Nazina T."/>
        </authorList>
    </citation>
    <scope>NUCLEOTIDE SEQUENCE [LARGE SCALE GENOMIC DNA]</scope>
    <source>
        <strain evidence="7 8">1017</strain>
    </source>
</reference>
<dbReference type="EMBL" id="MQMG01000005">
    <property type="protein sequence ID" value="OKO96053.1"/>
    <property type="molecule type" value="Genomic_DNA"/>
</dbReference>
<comment type="subcellular location">
    <subcellularLocation>
        <location evidence="4">Secreted</location>
    </subcellularLocation>
    <subcellularLocation>
        <location evidence="4">Bacterial flagellum</location>
    </subcellularLocation>
</comment>
<keyword evidence="7" id="KW-0282">Flagellum</keyword>
<dbReference type="PANTHER" id="PTHR42792">
    <property type="entry name" value="FLAGELLIN"/>
    <property type="match status" value="1"/>
</dbReference>
<evidence type="ECO:0000256" key="1">
    <source>
        <dbReference type="ARBA" id="ARBA00005709"/>
    </source>
</evidence>
<name>A0A1Q5T774_9BACL</name>
<evidence type="ECO:0000256" key="3">
    <source>
        <dbReference type="ARBA" id="ARBA00023143"/>
    </source>
</evidence>
<protein>
    <recommendedName>
        <fullName evidence="2 4">Flagellin</fullName>
    </recommendedName>
</protein>
<evidence type="ECO:0000313" key="7">
    <source>
        <dbReference type="EMBL" id="OKO96053.1"/>
    </source>
</evidence>
<dbReference type="GO" id="GO:0009288">
    <property type="term" value="C:bacterial-type flagellum"/>
    <property type="evidence" value="ECO:0007669"/>
    <property type="project" value="UniProtKB-SubCell"/>
</dbReference>
<comment type="caution">
    <text evidence="7">The sequence shown here is derived from an EMBL/GenBank/DDBJ whole genome shotgun (WGS) entry which is preliminary data.</text>
</comment>
<evidence type="ECO:0000259" key="5">
    <source>
        <dbReference type="Pfam" id="PF00669"/>
    </source>
</evidence>
<dbReference type="RefSeq" id="WP_074043110.1">
    <property type="nucleotide sequence ID" value="NZ_MQMG01000005.1"/>
</dbReference>